<comment type="subcellular location">
    <subcellularLocation>
        <location evidence="1">Mitochondrion outer membrane</location>
    </subcellularLocation>
</comment>
<dbReference type="AlphaFoldDB" id="A0A9P7YR03"/>
<dbReference type="Pfam" id="PF17171">
    <property type="entry name" value="GST_C_6"/>
    <property type="match status" value="1"/>
</dbReference>
<dbReference type="PANTHER" id="PTHR12289:SF41">
    <property type="entry name" value="FAILED AXON CONNECTIONS-RELATED"/>
    <property type="match status" value="1"/>
</dbReference>
<reference evidence="10" key="1">
    <citation type="journal article" date="2021" name="IMA Fungus">
        <title>Genomic characterization of three marine fungi, including Emericellopsis atlantica sp. nov. with signatures of a generalist lifestyle and marine biomass degradation.</title>
        <authorList>
            <person name="Hagestad O.C."/>
            <person name="Hou L."/>
            <person name="Andersen J.H."/>
            <person name="Hansen E.H."/>
            <person name="Altermark B."/>
            <person name="Li C."/>
            <person name="Kuhnert E."/>
            <person name="Cox R.J."/>
            <person name="Crous P.W."/>
            <person name="Spatafora J.W."/>
            <person name="Lail K."/>
            <person name="Amirebrahimi M."/>
            <person name="Lipzen A."/>
            <person name="Pangilinan J."/>
            <person name="Andreopoulos W."/>
            <person name="Hayes R.D."/>
            <person name="Ng V."/>
            <person name="Grigoriev I.V."/>
            <person name="Jackson S.A."/>
            <person name="Sutton T.D.S."/>
            <person name="Dobson A.D.W."/>
            <person name="Rama T."/>
        </authorList>
    </citation>
    <scope>NUCLEOTIDE SEQUENCE</scope>
    <source>
        <strain evidence="10">TRa018bII</strain>
    </source>
</reference>
<feature type="region of interest" description="Disordered" evidence="7">
    <location>
        <begin position="408"/>
        <end position="428"/>
    </location>
</feature>
<evidence type="ECO:0000256" key="5">
    <source>
        <dbReference type="ARBA" id="ARBA00023128"/>
    </source>
</evidence>
<gene>
    <name evidence="10" type="ORF">BJ875DRAFT_368369</name>
</gene>
<evidence type="ECO:0000256" key="3">
    <source>
        <dbReference type="ARBA" id="ARBA00022787"/>
    </source>
</evidence>
<keyword evidence="11" id="KW-1185">Reference proteome</keyword>
<evidence type="ECO:0000313" key="11">
    <source>
        <dbReference type="Proteomes" id="UP000824998"/>
    </source>
</evidence>
<evidence type="ECO:0000256" key="6">
    <source>
        <dbReference type="ARBA" id="ARBA00023136"/>
    </source>
</evidence>
<name>A0A9P7YR03_9HELO</name>
<dbReference type="InterPro" id="IPR033468">
    <property type="entry name" value="Metaxin_GST"/>
</dbReference>
<dbReference type="OrthoDB" id="5835136at2759"/>
<dbReference type="GO" id="GO:0015031">
    <property type="term" value="P:protein transport"/>
    <property type="evidence" value="ECO:0007669"/>
    <property type="project" value="UniProtKB-KW"/>
</dbReference>
<evidence type="ECO:0000256" key="1">
    <source>
        <dbReference type="ARBA" id="ARBA00004294"/>
    </source>
</evidence>
<feature type="domain" description="Mitochondrial outer membrane transport complex Sam37/metaxin N-terminal" evidence="8">
    <location>
        <begin position="21"/>
        <end position="146"/>
    </location>
</feature>
<accession>A0A9P7YR03</accession>
<evidence type="ECO:0000256" key="2">
    <source>
        <dbReference type="ARBA" id="ARBA00022448"/>
    </source>
</evidence>
<evidence type="ECO:0000313" key="10">
    <source>
        <dbReference type="EMBL" id="KAG9238224.1"/>
    </source>
</evidence>
<evidence type="ECO:0000259" key="8">
    <source>
        <dbReference type="Pfam" id="PF10568"/>
    </source>
</evidence>
<dbReference type="GO" id="GO:0007005">
    <property type="term" value="P:mitochondrion organization"/>
    <property type="evidence" value="ECO:0007669"/>
    <property type="project" value="TreeGrafter"/>
</dbReference>
<keyword evidence="2" id="KW-0813">Transport</keyword>
<evidence type="ECO:0000256" key="4">
    <source>
        <dbReference type="ARBA" id="ARBA00022927"/>
    </source>
</evidence>
<evidence type="ECO:0000259" key="9">
    <source>
        <dbReference type="Pfam" id="PF17171"/>
    </source>
</evidence>
<evidence type="ECO:0000256" key="7">
    <source>
        <dbReference type="SAM" id="MobiDB-lite"/>
    </source>
</evidence>
<dbReference type="EMBL" id="MU251373">
    <property type="protein sequence ID" value="KAG9238224.1"/>
    <property type="molecule type" value="Genomic_DNA"/>
</dbReference>
<keyword evidence="3" id="KW-1000">Mitochondrion outer membrane</keyword>
<sequence>MVLELHVWGPAFSLASVDPHCLAAIAYLQQAVPRKEWVLVATSDPALSPTNELPALRNGDIWIGGFRNIFHYLAQYSSGEWVLDAGLPEQEGADCIAFSSFVESHGQPLIDLSLYVSSRNYSTTTRPLYNKIQPFPLPYLTPPSVRVAAKERTAHLGLSSLDIDNDETQSQEASIIPESLRKPKSTVSSLLKGSPETGAQIRLHALATDFFGPLNRLKGKKQYLVSDAQFSSLDCLALGYLSLCLIPDLPQPWLSQTLRRDFPDLCAWTEKLGDLVFGGAVHVNDAFPKSNQAPKSNTDQFLPWIEPYNEGALGVGGVFLSSIADSVPVVGQLRRNTRMRQHGGKTPGEELHGSSWLSLTAIGSLVAGVGLFLGYMFHQGLISPPERETAEKRRNDTDVNDFEDAGSILGIYSDPTPTSGRVHGAPEARVDVDIKPGEARITDRVS</sequence>
<organism evidence="10 11">
    <name type="scientific">Amylocarpus encephaloides</name>
    <dbReference type="NCBI Taxonomy" id="45428"/>
    <lineage>
        <taxon>Eukaryota</taxon>
        <taxon>Fungi</taxon>
        <taxon>Dikarya</taxon>
        <taxon>Ascomycota</taxon>
        <taxon>Pezizomycotina</taxon>
        <taxon>Leotiomycetes</taxon>
        <taxon>Helotiales</taxon>
        <taxon>Helotiales incertae sedis</taxon>
        <taxon>Amylocarpus</taxon>
    </lineage>
</organism>
<comment type="caution">
    <text evidence="10">The sequence shown here is derived from an EMBL/GenBank/DDBJ whole genome shotgun (WGS) entry which is preliminary data.</text>
</comment>
<proteinExistence type="predicted"/>
<protein>
    <submittedName>
        <fullName evidence="10">Tom37 C-terminal domain-containing protein</fullName>
    </submittedName>
</protein>
<keyword evidence="5" id="KW-0496">Mitochondrion</keyword>
<dbReference type="CDD" id="cd03078">
    <property type="entry name" value="GST_N_Metaxin1_like"/>
    <property type="match status" value="1"/>
</dbReference>
<keyword evidence="4" id="KW-0653">Protein transport</keyword>
<dbReference type="GO" id="GO:0001401">
    <property type="term" value="C:SAM complex"/>
    <property type="evidence" value="ECO:0007669"/>
    <property type="project" value="InterPro"/>
</dbReference>
<dbReference type="InterPro" id="IPR050931">
    <property type="entry name" value="Mito_Protein_Transport_Metaxin"/>
</dbReference>
<dbReference type="Pfam" id="PF10568">
    <property type="entry name" value="Tom37"/>
    <property type="match status" value="1"/>
</dbReference>
<dbReference type="Proteomes" id="UP000824998">
    <property type="component" value="Unassembled WGS sequence"/>
</dbReference>
<dbReference type="InterPro" id="IPR019564">
    <property type="entry name" value="Sam37/metaxin_N"/>
</dbReference>
<keyword evidence="6" id="KW-0472">Membrane</keyword>
<dbReference type="PANTHER" id="PTHR12289">
    <property type="entry name" value="METAXIN RELATED"/>
    <property type="match status" value="1"/>
</dbReference>
<feature type="domain" description="Metaxin glutathione S-transferase" evidence="9">
    <location>
        <begin position="215"/>
        <end position="271"/>
    </location>
</feature>